<dbReference type="CDD" id="cd09272">
    <property type="entry name" value="RNase_HI_RT_Ty1"/>
    <property type="match status" value="1"/>
</dbReference>
<feature type="transmembrane region" description="Helical" evidence="5">
    <location>
        <begin position="732"/>
        <end position="753"/>
    </location>
</feature>
<dbReference type="PANTHER" id="PTHR11439">
    <property type="entry name" value="GAG-POL-RELATED RETROTRANSPOSON"/>
    <property type="match status" value="1"/>
</dbReference>
<dbReference type="GO" id="GO:0016020">
    <property type="term" value="C:membrane"/>
    <property type="evidence" value="ECO:0007669"/>
    <property type="project" value="UniProtKB-SubCell"/>
</dbReference>
<comment type="subcellular location">
    <subcellularLocation>
        <location evidence="1">Membrane</location>
        <topology evidence="1">Multi-pass membrane protein</topology>
    </subcellularLocation>
</comment>
<evidence type="ECO:0000256" key="5">
    <source>
        <dbReference type="SAM" id="Phobius"/>
    </source>
</evidence>
<dbReference type="InterPro" id="IPR000109">
    <property type="entry name" value="POT_fam"/>
</dbReference>
<feature type="domain" description="Reverse transcriptase Ty1/copia-type" evidence="6">
    <location>
        <begin position="112"/>
        <end position="243"/>
    </location>
</feature>
<evidence type="ECO:0000256" key="2">
    <source>
        <dbReference type="ARBA" id="ARBA00022692"/>
    </source>
</evidence>
<feature type="transmembrane region" description="Helical" evidence="5">
    <location>
        <begin position="541"/>
        <end position="563"/>
    </location>
</feature>
<evidence type="ECO:0000259" key="6">
    <source>
        <dbReference type="Pfam" id="PF07727"/>
    </source>
</evidence>
<dbReference type="InterPro" id="IPR036259">
    <property type="entry name" value="MFS_trans_sf"/>
</dbReference>
<proteinExistence type="predicted"/>
<organism evidence="7">
    <name type="scientific">Fagus sylvatica</name>
    <name type="common">Beechnut</name>
    <dbReference type="NCBI Taxonomy" id="28930"/>
    <lineage>
        <taxon>Eukaryota</taxon>
        <taxon>Viridiplantae</taxon>
        <taxon>Streptophyta</taxon>
        <taxon>Embryophyta</taxon>
        <taxon>Tracheophyta</taxon>
        <taxon>Spermatophyta</taxon>
        <taxon>Magnoliopsida</taxon>
        <taxon>eudicotyledons</taxon>
        <taxon>Gunneridae</taxon>
        <taxon>Pentapetalae</taxon>
        <taxon>rosids</taxon>
        <taxon>fabids</taxon>
        <taxon>Fagales</taxon>
        <taxon>Fagaceae</taxon>
        <taxon>Fagus</taxon>
    </lineage>
</organism>
<dbReference type="PANTHER" id="PTHR11439:SF461">
    <property type="entry name" value="OS10G0432200 PROTEIN"/>
    <property type="match status" value="1"/>
</dbReference>
<dbReference type="Gene3D" id="1.20.1250.20">
    <property type="entry name" value="MFS general substrate transporter like domains"/>
    <property type="match status" value="3"/>
</dbReference>
<protein>
    <recommendedName>
        <fullName evidence="6">Reverse transcriptase Ty1/copia-type domain-containing protein</fullName>
    </recommendedName>
</protein>
<evidence type="ECO:0000256" key="3">
    <source>
        <dbReference type="ARBA" id="ARBA00022989"/>
    </source>
</evidence>
<dbReference type="AlphaFoldDB" id="A0A2N9ERY9"/>
<dbReference type="GO" id="GO:0022857">
    <property type="term" value="F:transmembrane transporter activity"/>
    <property type="evidence" value="ECO:0007669"/>
    <property type="project" value="InterPro"/>
</dbReference>
<reference evidence="7" key="1">
    <citation type="submission" date="2018-02" db="EMBL/GenBank/DDBJ databases">
        <authorList>
            <person name="Cohen D.B."/>
            <person name="Kent A.D."/>
        </authorList>
    </citation>
    <scope>NUCLEOTIDE SEQUENCE</scope>
</reference>
<dbReference type="InterPro" id="IPR043502">
    <property type="entry name" value="DNA/RNA_pol_sf"/>
</dbReference>
<dbReference type="Pfam" id="PF07727">
    <property type="entry name" value="RVT_2"/>
    <property type="match status" value="2"/>
</dbReference>
<feature type="domain" description="Reverse transcriptase Ty1/copia-type" evidence="6">
    <location>
        <begin position="245"/>
        <end position="307"/>
    </location>
</feature>
<name>A0A2N9ERY9_FAGSY</name>
<evidence type="ECO:0000256" key="4">
    <source>
        <dbReference type="ARBA" id="ARBA00023136"/>
    </source>
</evidence>
<evidence type="ECO:0000313" key="7">
    <source>
        <dbReference type="EMBL" id="SPC77451.1"/>
    </source>
</evidence>
<evidence type="ECO:0000256" key="1">
    <source>
        <dbReference type="ARBA" id="ARBA00004141"/>
    </source>
</evidence>
<dbReference type="SUPFAM" id="SSF56672">
    <property type="entry name" value="DNA/RNA polymerases"/>
    <property type="match status" value="1"/>
</dbReference>
<dbReference type="InterPro" id="IPR013103">
    <property type="entry name" value="RVT_2"/>
</dbReference>
<dbReference type="Pfam" id="PF00854">
    <property type="entry name" value="PTR2"/>
    <property type="match status" value="2"/>
</dbReference>
<accession>A0A2N9ERY9</accession>
<gene>
    <name evidence="7" type="ORF">FSB_LOCUS5333</name>
</gene>
<keyword evidence="4 5" id="KW-0472">Membrane</keyword>
<keyword evidence="3 5" id="KW-1133">Transmembrane helix</keyword>
<dbReference type="EMBL" id="OIVN01000272">
    <property type="protein sequence ID" value="SPC77451.1"/>
    <property type="molecule type" value="Genomic_DNA"/>
</dbReference>
<sequence length="788" mass="88820">MTPIFTDFSIDLYSDPVRGSAPPSSPSDVLSLVLSTTAGSPNLDPAPSAPLESPINIRRSTQVRAPPSYLSNYHYYFALATFHEPHTYCEASTNPLWQQVMVDELDALHKTHTWDMTTLPPDKSTVGCKWVYKIKTRADGSVERDKAHLVARGFTQEYGIDYEETFALVARLAFVRSLLAVAAVRHWPLFQMDVKNAFLNGDLLEEVYMQPPPSYPNSQNQVCRLRRALYGLKQAPRAWFAKFSIRDLQQFLSQHFEMKDLGTLSYFLGLEVTSSSDGYYHSQAKYVSDLLSKVSLTNSKTVSTPLELNVKINTTDGEPLSDATLYQQLVDSLIYLTVTRSDLAYAVHLVSQFMFAPRSTHYTAVLRILRYIKGTLFHGLHFSAQSSLELHAYADADWAGDPTDRRSTIGYCFLLSSSLIFWRSKKQSVVTRSNTEAEYRALADATSELLWLRWFLANMGAPQTTIVEVVERFAFYSMVGNLIMYLTDELHEPIPMAAKNFYTWSGASYIFPLFGAFIADSFLGCFKTIILSSIIYCMDNVGWAAGFGMLGVALAMTFLIFLLGSKRYRTKRSLGIPLTTVVQVIVATVRKWRLNEVHNGLGVYYGDETGTTCVHVQRNAPTSRNINQFRSLDKAMIIDKLDTSSENPKSLEAMPTKSTLVEVKRVSIEREHKLLDNPKAIVPMTVRWMLPQYMLCGFSEVFAFVGLQQLFYEQTPETMRSLGAAIQLSVRGVGYLISSAIISILQAIGSRFGREWLGDNLNRAHIDYFYWVAGRVEHFELVCLCMGC</sequence>
<keyword evidence="2 5" id="KW-0812">Transmembrane</keyword>